<dbReference type="EMBL" id="JBBUTG010000004">
    <property type="protein sequence ID" value="MEK8031016.1"/>
    <property type="molecule type" value="Genomic_DNA"/>
</dbReference>
<sequence>MKPVYQPTYRSAPRPELPPLTWPAPLDEVPPMSIAKAPESPGWQDTQPHGANAEAGLFDVERGGVFEESLNGLQVRELIGSKLFERLFGSK</sequence>
<evidence type="ECO:0000313" key="3">
    <source>
        <dbReference type="Proteomes" id="UP001371218"/>
    </source>
</evidence>
<keyword evidence="3" id="KW-1185">Reference proteome</keyword>
<proteinExistence type="predicted"/>
<reference evidence="2 3" key="1">
    <citation type="submission" date="2024-04" db="EMBL/GenBank/DDBJ databases">
        <title>Novel species of the genus Ideonella isolated from streams.</title>
        <authorList>
            <person name="Lu H."/>
        </authorList>
    </citation>
    <scope>NUCLEOTIDE SEQUENCE [LARGE SCALE GENOMIC DNA]</scope>
    <source>
        <strain evidence="2 3">DXS29W</strain>
    </source>
</reference>
<accession>A0ABU9BM31</accession>
<gene>
    <name evidence="2" type="ORF">AACH06_09335</name>
</gene>
<feature type="region of interest" description="Disordered" evidence="1">
    <location>
        <begin position="1"/>
        <end position="51"/>
    </location>
</feature>
<protein>
    <submittedName>
        <fullName evidence="2">Uncharacterized protein</fullName>
    </submittedName>
</protein>
<evidence type="ECO:0000256" key="1">
    <source>
        <dbReference type="SAM" id="MobiDB-lite"/>
    </source>
</evidence>
<dbReference type="Proteomes" id="UP001371218">
    <property type="component" value="Unassembled WGS sequence"/>
</dbReference>
<dbReference type="RefSeq" id="WP_341425382.1">
    <property type="nucleotide sequence ID" value="NZ_JBBUTG010000004.1"/>
</dbReference>
<evidence type="ECO:0000313" key="2">
    <source>
        <dbReference type="EMBL" id="MEK8031016.1"/>
    </source>
</evidence>
<comment type="caution">
    <text evidence="2">The sequence shown here is derived from an EMBL/GenBank/DDBJ whole genome shotgun (WGS) entry which is preliminary data.</text>
</comment>
<name>A0ABU9BM31_9BURK</name>
<organism evidence="2 3">
    <name type="scientific">Ideonella lacteola</name>
    <dbReference type="NCBI Taxonomy" id="2984193"/>
    <lineage>
        <taxon>Bacteria</taxon>
        <taxon>Pseudomonadati</taxon>
        <taxon>Pseudomonadota</taxon>
        <taxon>Betaproteobacteria</taxon>
        <taxon>Burkholderiales</taxon>
        <taxon>Sphaerotilaceae</taxon>
        <taxon>Ideonella</taxon>
    </lineage>
</organism>